<feature type="domain" description="Histidine kinase" evidence="15">
    <location>
        <begin position="224"/>
        <end position="435"/>
    </location>
</feature>
<reference evidence="17 18" key="1">
    <citation type="submission" date="2022-06" db="EMBL/GenBank/DDBJ databases">
        <title>Isolation of gut microbiota from human fecal samples.</title>
        <authorList>
            <person name="Pamer E.G."/>
            <person name="Barat B."/>
            <person name="Waligurski E."/>
            <person name="Medina S."/>
            <person name="Paddock L."/>
            <person name="Mostad J."/>
        </authorList>
    </citation>
    <scope>NUCLEOTIDE SEQUENCE [LARGE SCALE GENOMIC DNA]</scope>
    <source>
        <strain evidence="17 18">DFI.7.95</strain>
    </source>
</reference>
<dbReference type="Pfam" id="PF00512">
    <property type="entry name" value="HisKA"/>
    <property type="match status" value="1"/>
</dbReference>
<dbReference type="GO" id="GO:0016301">
    <property type="term" value="F:kinase activity"/>
    <property type="evidence" value="ECO:0007669"/>
    <property type="project" value="UniProtKB-KW"/>
</dbReference>
<dbReference type="InterPro" id="IPR003660">
    <property type="entry name" value="HAMP_dom"/>
</dbReference>
<dbReference type="InterPro" id="IPR004358">
    <property type="entry name" value="Sig_transdc_His_kin-like_C"/>
</dbReference>
<accession>A0ABT1SD50</accession>
<dbReference type="InterPro" id="IPR003661">
    <property type="entry name" value="HisK_dim/P_dom"/>
</dbReference>
<evidence type="ECO:0000256" key="10">
    <source>
        <dbReference type="ARBA" id="ARBA00023026"/>
    </source>
</evidence>
<dbReference type="InterPro" id="IPR005467">
    <property type="entry name" value="His_kinase_dom"/>
</dbReference>
<gene>
    <name evidence="17" type="ORF">NE686_14930</name>
</gene>
<evidence type="ECO:0000256" key="7">
    <source>
        <dbReference type="ARBA" id="ARBA00022777"/>
    </source>
</evidence>
<dbReference type="CDD" id="cd00082">
    <property type="entry name" value="HisKA"/>
    <property type="match status" value="1"/>
</dbReference>
<keyword evidence="8 14" id="KW-1133">Transmembrane helix</keyword>
<evidence type="ECO:0000259" key="16">
    <source>
        <dbReference type="PROSITE" id="PS50885"/>
    </source>
</evidence>
<keyword evidence="9" id="KW-0902">Two-component regulatory system</keyword>
<evidence type="ECO:0000256" key="2">
    <source>
        <dbReference type="ARBA" id="ARBA00004141"/>
    </source>
</evidence>
<keyword evidence="4" id="KW-0597">Phosphoprotein</keyword>
<dbReference type="RefSeq" id="WP_256312145.1">
    <property type="nucleotide sequence ID" value="NZ_JANGAC010000012.1"/>
</dbReference>
<dbReference type="Pfam" id="PF00672">
    <property type="entry name" value="HAMP"/>
    <property type="match status" value="1"/>
</dbReference>
<name>A0ABT1SD50_9FIRM</name>
<dbReference type="SMART" id="SM00387">
    <property type="entry name" value="HATPase_c"/>
    <property type="match status" value="1"/>
</dbReference>
<dbReference type="Pfam" id="PF02518">
    <property type="entry name" value="HATPase_c"/>
    <property type="match status" value="1"/>
</dbReference>
<dbReference type="Proteomes" id="UP001524478">
    <property type="component" value="Unassembled WGS sequence"/>
</dbReference>
<dbReference type="InterPro" id="IPR003594">
    <property type="entry name" value="HATPase_dom"/>
</dbReference>
<dbReference type="PANTHER" id="PTHR45528">
    <property type="entry name" value="SENSOR HISTIDINE KINASE CPXA"/>
    <property type="match status" value="1"/>
</dbReference>
<evidence type="ECO:0000256" key="5">
    <source>
        <dbReference type="ARBA" id="ARBA00022679"/>
    </source>
</evidence>
<keyword evidence="7 17" id="KW-0418">Kinase</keyword>
<evidence type="ECO:0000256" key="3">
    <source>
        <dbReference type="ARBA" id="ARBA00012438"/>
    </source>
</evidence>
<evidence type="ECO:0000256" key="14">
    <source>
        <dbReference type="SAM" id="Phobius"/>
    </source>
</evidence>
<feature type="transmembrane region" description="Helical" evidence="14">
    <location>
        <begin position="147"/>
        <end position="167"/>
    </location>
</feature>
<dbReference type="PROSITE" id="PS50109">
    <property type="entry name" value="HIS_KIN"/>
    <property type="match status" value="1"/>
</dbReference>
<dbReference type="SMART" id="SM00304">
    <property type="entry name" value="HAMP"/>
    <property type="match status" value="1"/>
</dbReference>
<dbReference type="CDD" id="cd06225">
    <property type="entry name" value="HAMP"/>
    <property type="match status" value="1"/>
</dbReference>
<dbReference type="Gene3D" id="3.30.565.10">
    <property type="entry name" value="Histidine kinase-like ATPase, C-terminal domain"/>
    <property type="match status" value="1"/>
</dbReference>
<keyword evidence="11 14" id="KW-0472">Membrane</keyword>
<dbReference type="CDD" id="cd00075">
    <property type="entry name" value="HATPase"/>
    <property type="match status" value="1"/>
</dbReference>
<organism evidence="17 18">
    <name type="scientific">Tissierella carlieri</name>
    <dbReference type="NCBI Taxonomy" id="689904"/>
    <lineage>
        <taxon>Bacteria</taxon>
        <taxon>Bacillati</taxon>
        <taxon>Bacillota</taxon>
        <taxon>Tissierellia</taxon>
        <taxon>Tissierellales</taxon>
        <taxon>Tissierellaceae</taxon>
        <taxon>Tissierella</taxon>
    </lineage>
</organism>
<dbReference type="SUPFAM" id="SSF55874">
    <property type="entry name" value="ATPase domain of HSP90 chaperone/DNA topoisomerase II/histidine kinase"/>
    <property type="match status" value="1"/>
</dbReference>
<dbReference type="SMART" id="SM00388">
    <property type="entry name" value="HisKA"/>
    <property type="match status" value="1"/>
</dbReference>
<protein>
    <recommendedName>
        <fullName evidence="13">Heme sensor protein HssS</fullName>
        <ecNumber evidence="3">2.7.13.3</ecNumber>
    </recommendedName>
</protein>
<proteinExistence type="predicted"/>
<dbReference type="PRINTS" id="PR00344">
    <property type="entry name" value="BCTRLSENSOR"/>
</dbReference>
<dbReference type="InterPro" id="IPR050398">
    <property type="entry name" value="HssS/ArlS-like"/>
</dbReference>
<evidence type="ECO:0000256" key="13">
    <source>
        <dbReference type="ARBA" id="ARBA00040841"/>
    </source>
</evidence>
<evidence type="ECO:0000313" key="18">
    <source>
        <dbReference type="Proteomes" id="UP001524478"/>
    </source>
</evidence>
<evidence type="ECO:0000256" key="12">
    <source>
        <dbReference type="ARBA" id="ARBA00037219"/>
    </source>
</evidence>
<dbReference type="PROSITE" id="PS50885">
    <property type="entry name" value="HAMP"/>
    <property type="match status" value="1"/>
</dbReference>
<feature type="transmembrane region" description="Helical" evidence="14">
    <location>
        <begin position="6"/>
        <end position="30"/>
    </location>
</feature>
<dbReference type="SUPFAM" id="SSF158472">
    <property type="entry name" value="HAMP domain-like"/>
    <property type="match status" value="1"/>
</dbReference>
<evidence type="ECO:0000259" key="15">
    <source>
        <dbReference type="PROSITE" id="PS50109"/>
    </source>
</evidence>
<comment type="function">
    <text evidence="12">Member of the two-component regulatory system HssS/HssR involved in intracellular heme homeostasis and tempering of staphylococcal virulence. HssS functions as a heme sensor histidine kinase which is autophosphorylated at a histidine residue and transfers its phosphate group to an aspartate residue of HssR. HssR/HssS activates the expression of hrtAB, an efflux pump, in response to extracellular heme, hemin, hemoglobin or blood.</text>
</comment>
<evidence type="ECO:0000313" key="17">
    <source>
        <dbReference type="EMBL" id="MCQ4924395.1"/>
    </source>
</evidence>
<comment type="catalytic activity">
    <reaction evidence="1">
        <text>ATP + protein L-histidine = ADP + protein N-phospho-L-histidine.</text>
        <dbReference type="EC" id="2.7.13.3"/>
    </reaction>
</comment>
<evidence type="ECO:0000256" key="9">
    <source>
        <dbReference type="ARBA" id="ARBA00023012"/>
    </source>
</evidence>
<dbReference type="Gene3D" id="6.10.340.10">
    <property type="match status" value="1"/>
</dbReference>
<keyword evidence="10" id="KW-0843">Virulence</keyword>
<evidence type="ECO:0000256" key="1">
    <source>
        <dbReference type="ARBA" id="ARBA00000085"/>
    </source>
</evidence>
<comment type="caution">
    <text evidence="17">The sequence shown here is derived from an EMBL/GenBank/DDBJ whole genome shotgun (WGS) entry which is preliminary data.</text>
</comment>
<dbReference type="EC" id="2.7.13.3" evidence="3"/>
<evidence type="ECO:0000256" key="4">
    <source>
        <dbReference type="ARBA" id="ARBA00022553"/>
    </source>
</evidence>
<sequence length="435" mass="49711">MKKSVYIQLVLIFICVFTISNILASVLSFFTTENNALNQVSTQLIESVEVAKEVYEKDEVSKESIEKLFEDKYITVNFIKDIEEYTTNEEMMSSLEMGKTLALRTNEYGNTSVSTPVAIIKAGDYYIVAKPEFKNLGFSTRSLIMSINIRAIIIGSVLFLFVGRMVVNPTKKLIKATEKVAAGDFDIELENHRTDEIGILISSFNSMAKELKSIEIFRNDFISDISHEFRTPLTSIEGYTKLLRDCSEEEKREYVDIIIEETKRLSILTTNILTLNKIDNQNISTPMEDFIMDEQIRRAILLLENKWVEKEIELEIDLENTQYRGNPGLMYQVWINLIDNAIKFSPKGETIEIKLYEEFGNIIFSIKDNGTGISKEDQKKIFEKFYKGDKSRNTDGNGLGLSIVKRIIEIHHGEILLESSINVGTSIMVKLSKQI</sequence>
<keyword evidence="5" id="KW-0808">Transferase</keyword>
<feature type="domain" description="HAMP" evidence="16">
    <location>
        <begin position="164"/>
        <end position="216"/>
    </location>
</feature>
<dbReference type="SUPFAM" id="SSF47384">
    <property type="entry name" value="Homodimeric domain of signal transducing histidine kinase"/>
    <property type="match status" value="1"/>
</dbReference>
<dbReference type="EMBL" id="JANGAC010000012">
    <property type="protein sequence ID" value="MCQ4924395.1"/>
    <property type="molecule type" value="Genomic_DNA"/>
</dbReference>
<dbReference type="InterPro" id="IPR036890">
    <property type="entry name" value="HATPase_C_sf"/>
</dbReference>
<keyword evidence="18" id="KW-1185">Reference proteome</keyword>
<dbReference type="InterPro" id="IPR036097">
    <property type="entry name" value="HisK_dim/P_sf"/>
</dbReference>
<dbReference type="PANTHER" id="PTHR45528:SF11">
    <property type="entry name" value="HISTIDINE KINASE"/>
    <property type="match status" value="1"/>
</dbReference>
<evidence type="ECO:0000256" key="6">
    <source>
        <dbReference type="ARBA" id="ARBA00022692"/>
    </source>
</evidence>
<evidence type="ECO:0000256" key="8">
    <source>
        <dbReference type="ARBA" id="ARBA00022989"/>
    </source>
</evidence>
<dbReference type="Gene3D" id="1.10.287.130">
    <property type="match status" value="1"/>
</dbReference>
<evidence type="ECO:0000256" key="11">
    <source>
        <dbReference type="ARBA" id="ARBA00023136"/>
    </source>
</evidence>
<comment type="subcellular location">
    <subcellularLocation>
        <location evidence="2">Membrane</location>
        <topology evidence="2">Multi-pass membrane protein</topology>
    </subcellularLocation>
</comment>
<keyword evidence="6 14" id="KW-0812">Transmembrane</keyword>